<dbReference type="PANTHER" id="PTHR15316">
    <property type="entry name" value="SPLICEOSOME ASSOCIATED PROTEIN 114/SWAP SPLICING FACTOR-RELATED"/>
    <property type="match status" value="1"/>
</dbReference>
<dbReference type="GO" id="GO:0016607">
    <property type="term" value="C:nuclear speck"/>
    <property type="evidence" value="ECO:0007669"/>
    <property type="project" value="UniProtKB-SubCell"/>
</dbReference>
<keyword evidence="10" id="KW-0539">Nucleus</keyword>
<keyword evidence="4" id="KW-0507">mRNA processing</keyword>
<dbReference type="FunFam" id="1.10.10.790:FF:000001">
    <property type="entry name" value="Splicing factor 3a, subunit 1"/>
    <property type="match status" value="1"/>
</dbReference>
<feature type="domain" description="Ubiquitin-like" evidence="15">
    <location>
        <begin position="686"/>
        <end position="767"/>
    </location>
</feature>
<keyword evidence="9" id="KW-0508">mRNA splicing</keyword>
<evidence type="ECO:0000256" key="13">
    <source>
        <dbReference type="ARBA" id="ARBA00074916"/>
    </source>
</evidence>
<dbReference type="FunFam" id="1.10.10.790:FF:000002">
    <property type="entry name" value="Splicing factor 3A subunit 1"/>
    <property type="match status" value="1"/>
</dbReference>
<dbReference type="GO" id="GO:0000381">
    <property type="term" value="P:regulation of alternative mRNA splicing, via spliceosome"/>
    <property type="evidence" value="ECO:0007669"/>
    <property type="project" value="TreeGrafter"/>
</dbReference>
<dbReference type="SMART" id="SM00213">
    <property type="entry name" value="UBQ"/>
    <property type="match status" value="1"/>
</dbReference>
<evidence type="ECO:0000313" key="18">
    <source>
        <dbReference type="Proteomes" id="UP000801492"/>
    </source>
</evidence>
<evidence type="ECO:0000256" key="12">
    <source>
        <dbReference type="ARBA" id="ARBA00061882"/>
    </source>
</evidence>
<evidence type="ECO:0000256" key="2">
    <source>
        <dbReference type="ARBA" id="ARBA00022499"/>
    </source>
</evidence>
<evidence type="ECO:0000256" key="5">
    <source>
        <dbReference type="ARBA" id="ARBA00022728"/>
    </source>
</evidence>
<evidence type="ECO:0000259" key="15">
    <source>
        <dbReference type="PROSITE" id="PS50053"/>
    </source>
</evidence>
<dbReference type="Gene3D" id="3.10.20.90">
    <property type="entry name" value="Phosphatidylinositol 3-kinase Catalytic Subunit, Chain A, domain 1"/>
    <property type="match status" value="1"/>
</dbReference>
<evidence type="ECO:0000256" key="8">
    <source>
        <dbReference type="ARBA" id="ARBA00022990"/>
    </source>
</evidence>
<dbReference type="PANTHER" id="PTHR15316:SF1">
    <property type="entry name" value="SPLICING FACTOR 3A SUBUNIT 1"/>
    <property type="match status" value="1"/>
</dbReference>
<protein>
    <recommendedName>
        <fullName evidence="13">Splicing factor 3A subunit 1</fullName>
    </recommendedName>
</protein>
<dbReference type="GO" id="GO:0045292">
    <property type="term" value="P:mRNA cis splicing, via spliceosome"/>
    <property type="evidence" value="ECO:0007669"/>
    <property type="project" value="InterPro"/>
</dbReference>
<keyword evidence="5" id="KW-0747">Spliceosome</keyword>
<keyword evidence="3" id="KW-0597">Phosphoprotein</keyword>
<evidence type="ECO:0000259" key="16">
    <source>
        <dbReference type="PROSITE" id="PS50128"/>
    </source>
</evidence>
<feature type="compositionally biased region" description="Basic and acidic residues" evidence="14">
    <location>
        <begin position="320"/>
        <end position="352"/>
    </location>
</feature>
<keyword evidence="8" id="KW-0007">Acetylation</keyword>
<dbReference type="EMBL" id="VTPC01001956">
    <property type="protein sequence ID" value="KAF2900906.1"/>
    <property type="molecule type" value="Genomic_DNA"/>
</dbReference>
<dbReference type="InterPro" id="IPR045146">
    <property type="entry name" value="SF3A1"/>
</dbReference>
<dbReference type="CDD" id="cd01800">
    <property type="entry name" value="Ubl_SF3a120"/>
    <property type="match status" value="1"/>
</dbReference>
<feature type="region of interest" description="Disordered" evidence="14">
    <location>
        <begin position="312"/>
        <end position="384"/>
    </location>
</feature>
<evidence type="ECO:0000256" key="11">
    <source>
        <dbReference type="ARBA" id="ARBA00060058"/>
    </source>
</evidence>
<dbReference type="InterPro" id="IPR000626">
    <property type="entry name" value="Ubiquitin-like_dom"/>
</dbReference>
<comment type="caution">
    <text evidence="17">The sequence shown here is derived from an EMBL/GenBank/DDBJ whole genome shotgun (WGS) entry which is preliminary data.</text>
</comment>
<organism evidence="17 18">
    <name type="scientific">Ignelater luminosus</name>
    <name type="common">Cucubano</name>
    <name type="synonym">Pyrophorus luminosus</name>
    <dbReference type="NCBI Taxonomy" id="2038154"/>
    <lineage>
        <taxon>Eukaryota</taxon>
        <taxon>Metazoa</taxon>
        <taxon>Ecdysozoa</taxon>
        <taxon>Arthropoda</taxon>
        <taxon>Hexapoda</taxon>
        <taxon>Insecta</taxon>
        <taxon>Pterygota</taxon>
        <taxon>Neoptera</taxon>
        <taxon>Endopterygota</taxon>
        <taxon>Coleoptera</taxon>
        <taxon>Polyphaga</taxon>
        <taxon>Elateriformia</taxon>
        <taxon>Elateroidea</taxon>
        <taxon>Elateridae</taxon>
        <taxon>Agrypninae</taxon>
        <taxon>Pyrophorini</taxon>
        <taxon>Ignelater</taxon>
    </lineage>
</organism>
<proteinExistence type="predicted"/>
<dbReference type="InterPro" id="IPR035967">
    <property type="entry name" value="SWAP/Surp_sf"/>
</dbReference>
<dbReference type="InterPro" id="IPR035563">
    <property type="entry name" value="SF3As1_ubi"/>
</dbReference>
<dbReference type="Pfam" id="PF01805">
    <property type="entry name" value="Surp"/>
    <property type="match status" value="2"/>
</dbReference>
<sequence length="770" mass="86089">MPVLDVVNNNATTETTEESSSAPINPVVGIIYPPPEVRNIVDKTASFVARNGPEFEARIRQNELGNPKFNFLNPGDPYHAYYQHKVNDFREGKGQEPSAGLPSAISKLTVSASAQQKQQEILKAVEQPFIPKDPPTDFEFIADPPSISALDLDIVKLTAQFVARNGRQFLTQLMNREQRNFQFDFLRPQHSLFQYFTKLLEQYTKVLIPPKSMQQRLRDEAKSAQSVLEQVKYRAEWHKYQEAQKAKEEEVLERERVAYAQIDWHDFVVVETVDYQQFEIGNFPPPTTPEEVGARLLIQERLEEGEDIEMQLESDEEEEAPAHNPDEGLSRMEDRTGQRKTVEGRDDNRVQDMEEESSDEEGGGEVRLPTSTIQPPLPPVPDKVVVKKYDPKQAPKVTRPTVGDEYLISPINGEKILASKVQEHMRIGLLDPRWVEQRDKQVMDKMNQDSVYAAGSAIDASLKQLAERRTDIFGVGDEETAIGKKIGEEDVKKDEKVTWDGHTSSVEAATRAARANITLEEQIHQIHKVKGLLPDEEKEKIGPKNVVSKAVAAKAPAVISAKPQANPNPTPVKPPQTVAPQQPQISLAMPPQPSILAGQPPIMMMPAPPMPPMRPPPPLMMAAPPPMAGFVTPMPPHMAVGGMGMKHPMEGAAEEEPSNKKMRNEDSLIPEEVFLARNPNPVTLKVSIPLQPEKSEWKLNGQVLAFTLPLAESVVNLKSKIQDDTSMPPAKQKLFYDGMFFKDSNTLAYYNITSGAVIQLQIKERGGRKK</sequence>
<comment type="function">
    <text evidence="11">Component of the 17S U2 SnRNP complex of the spliceosome, a large ribonucleoprotein complex that removes introns from transcribed pre-mRNAs. The 17S U2 SnRNP complex (1) directly participates in early spliceosome assembly and (2) mediates recognition of the intron branch site during pre-mRNA splicing by promoting the selection of the pre-mRNA branch-site adenosine, the nucleophile for the first step of splicing. Within the 17S U2 SnRNP complex, SF3A1 is part of the SF3A subcomplex that contributes to the assembly of the 17S U2 snRNP, and the subsequent assembly of the pre-spliceosome 'E' complex and the pre-catalytic spliceosome 'A' complex. Involved in pre-mRNA splicing as a component of pre-catalytic spliceosome 'B' complexes.</text>
</comment>
<keyword evidence="7" id="KW-0832">Ubl conjugation</keyword>
<keyword evidence="18" id="KW-1185">Reference proteome</keyword>
<dbReference type="GO" id="GO:0003723">
    <property type="term" value="F:RNA binding"/>
    <property type="evidence" value="ECO:0007669"/>
    <property type="project" value="InterPro"/>
</dbReference>
<evidence type="ECO:0000256" key="6">
    <source>
        <dbReference type="ARBA" id="ARBA00022737"/>
    </source>
</evidence>
<dbReference type="OrthoDB" id="447637at2759"/>
<dbReference type="GO" id="GO:0071004">
    <property type="term" value="C:U2-type prespliceosome"/>
    <property type="evidence" value="ECO:0007669"/>
    <property type="project" value="TreeGrafter"/>
</dbReference>
<feature type="domain" description="SURP motif" evidence="16">
    <location>
        <begin position="40"/>
        <end position="82"/>
    </location>
</feature>
<dbReference type="FunFam" id="3.10.20.90:FF:000091">
    <property type="entry name" value="Splicing factor 3A subunit 1"/>
    <property type="match status" value="1"/>
</dbReference>
<dbReference type="InterPro" id="IPR022030">
    <property type="entry name" value="SF3A1_dom"/>
</dbReference>
<dbReference type="InterPro" id="IPR000061">
    <property type="entry name" value="Surp"/>
</dbReference>
<name>A0A8K0DCM4_IGNLU</name>
<dbReference type="InterPro" id="IPR029071">
    <property type="entry name" value="Ubiquitin-like_domsf"/>
</dbReference>
<dbReference type="Pfam" id="PF00240">
    <property type="entry name" value="ubiquitin"/>
    <property type="match status" value="1"/>
</dbReference>
<dbReference type="PROSITE" id="PS50128">
    <property type="entry name" value="SURP"/>
    <property type="match status" value="2"/>
</dbReference>
<dbReference type="SMART" id="SM00648">
    <property type="entry name" value="SWAP"/>
    <property type="match status" value="2"/>
</dbReference>
<dbReference type="Pfam" id="PF12230">
    <property type="entry name" value="PRP21_like_P"/>
    <property type="match status" value="1"/>
</dbReference>
<evidence type="ECO:0000256" key="1">
    <source>
        <dbReference type="ARBA" id="ARBA00004324"/>
    </source>
</evidence>
<dbReference type="SUPFAM" id="SSF54236">
    <property type="entry name" value="Ubiquitin-like"/>
    <property type="match status" value="1"/>
</dbReference>
<dbReference type="AlphaFoldDB" id="A0A8K0DCM4"/>
<gene>
    <name evidence="17" type="ORF">ILUMI_05311</name>
</gene>
<keyword evidence="6" id="KW-0677">Repeat</keyword>
<dbReference type="Gene3D" id="1.10.10.790">
    <property type="entry name" value="Surp module"/>
    <property type="match status" value="2"/>
</dbReference>
<accession>A0A8K0DCM4</accession>
<dbReference type="GO" id="GO:0005686">
    <property type="term" value="C:U2 snRNP"/>
    <property type="evidence" value="ECO:0007669"/>
    <property type="project" value="UniProtKB-ARBA"/>
</dbReference>
<dbReference type="InterPro" id="IPR019956">
    <property type="entry name" value="Ubiquitin_dom"/>
</dbReference>
<evidence type="ECO:0000256" key="3">
    <source>
        <dbReference type="ARBA" id="ARBA00022553"/>
    </source>
</evidence>
<keyword evidence="2" id="KW-1017">Isopeptide bond</keyword>
<dbReference type="Proteomes" id="UP000801492">
    <property type="component" value="Unassembled WGS sequence"/>
</dbReference>
<comment type="subcellular location">
    <subcellularLocation>
        <location evidence="1">Nucleus speckle</location>
    </subcellularLocation>
</comment>
<evidence type="ECO:0000256" key="9">
    <source>
        <dbReference type="ARBA" id="ARBA00023187"/>
    </source>
</evidence>
<comment type="subunit">
    <text evidence="12">Component of the 17S U2 SnRNP complex, a ribonucleoprotein complex that contains small nuclear RNA (snRNA) U2 and a number of specific proteins. Part of the SF3A subcomplex of the 17S U2 SnRNP complex which is composed of three subunits; SF3A3/SAP61, SF3A2/SAP62 and SF3A1/SAP114. SF3A associates with the splicing factor SF3B and a 12S RNA unit to form the mature 17S U2 small nuclear ribonucleoprotein complex (17S U2 snRNP). SF3A1 functions as a scaffold that interacts directly with both SF3A2 and SF3A3. Identified in the spliceosome 'E' complex, a precursor of the spliceosome 'A' complex. Identified in the spliceosome 'A' and 'B' complexes. Identified in the spliceosome 'C' complex. Interacts with P2RX6; resulting in a reduction of the splicing activity.</text>
</comment>
<evidence type="ECO:0000256" key="10">
    <source>
        <dbReference type="ARBA" id="ARBA00023242"/>
    </source>
</evidence>
<feature type="compositionally biased region" description="Acidic residues" evidence="14">
    <location>
        <begin position="353"/>
        <end position="363"/>
    </location>
</feature>
<evidence type="ECO:0000256" key="14">
    <source>
        <dbReference type="SAM" id="MobiDB-lite"/>
    </source>
</evidence>
<evidence type="ECO:0000313" key="17">
    <source>
        <dbReference type="EMBL" id="KAF2900906.1"/>
    </source>
</evidence>
<dbReference type="PRINTS" id="PR00348">
    <property type="entry name" value="UBIQUITIN"/>
</dbReference>
<evidence type="ECO:0000256" key="7">
    <source>
        <dbReference type="ARBA" id="ARBA00022843"/>
    </source>
</evidence>
<dbReference type="SUPFAM" id="SSF109905">
    <property type="entry name" value="Surp module (SWAP domain)"/>
    <property type="match status" value="2"/>
</dbReference>
<reference evidence="17" key="1">
    <citation type="submission" date="2019-08" db="EMBL/GenBank/DDBJ databases">
        <title>The genome of the North American firefly Photinus pyralis.</title>
        <authorList>
            <consortium name="Photinus pyralis genome working group"/>
            <person name="Fallon T.R."/>
            <person name="Sander Lower S.E."/>
            <person name="Weng J.-K."/>
        </authorList>
    </citation>
    <scope>NUCLEOTIDE SEQUENCE</scope>
    <source>
        <strain evidence="17">TRF0915ILg1</strain>
        <tissue evidence="17">Whole body</tissue>
    </source>
</reference>
<evidence type="ECO:0000256" key="4">
    <source>
        <dbReference type="ARBA" id="ARBA00022664"/>
    </source>
</evidence>
<dbReference type="GO" id="GO:0071013">
    <property type="term" value="C:catalytic step 2 spliceosome"/>
    <property type="evidence" value="ECO:0007669"/>
    <property type="project" value="TreeGrafter"/>
</dbReference>
<feature type="domain" description="SURP motif" evidence="16">
    <location>
        <begin position="154"/>
        <end position="196"/>
    </location>
</feature>
<dbReference type="PROSITE" id="PS50053">
    <property type="entry name" value="UBIQUITIN_2"/>
    <property type="match status" value="1"/>
</dbReference>